<dbReference type="PROSITE" id="PS50112">
    <property type="entry name" value="PAS"/>
    <property type="match status" value="3"/>
</dbReference>
<feature type="domain" description="PAC" evidence="8">
    <location>
        <begin position="471"/>
        <end position="523"/>
    </location>
</feature>
<evidence type="ECO:0000256" key="4">
    <source>
        <dbReference type="ARBA" id="ARBA00022679"/>
    </source>
</evidence>
<dbReference type="EC" id="2.7.13.3" evidence="2"/>
<comment type="catalytic activity">
    <reaction evidence="1">
        <text>ATP + protein L-histidine = ADP + protein N-phospho-L-histidine.</text>
        <dbReference type="EC" id="2.7.13.3"/>
    </reaction>
</comment>
<evidence type="ECO:0000256" key="5">
    <source>
        <dbReference type="ARBA" id="ARBA00022777"/>
    </source>
</evidence>
<dbReference type="CDD" id="cd16921">
    <property type="entry name" value="HATPase_FilI-like"/>
    <property type="match status" value="1"/>
</dbReference>
<dbReference type="PROSITE" id="PS50113">
    <property type="entry name" value="PAC"/>
    <property type="match status" value="3"/>
</dbReference>
<dbReference type="PROSITE" id="PS50109">
    <property type="entry name" value="HIS_KIN"/>
    <property type="match status" value="1"/>
</dbReference>
<evidence type="ECO:0000256" key="3">
    <source>
        <dbReference type="ARBA" id="ARBA00022553"/>
    </source>
</evidence>
<dbReference type="AlphaFoldDB" id="I4EN75"/>
<evidence type="ECO:0000259" key="7">
    <source>
        <dbReference type="PROSITE" id="PS50112"/>
    </source>
</evidence>
<dbReference type="CDD" id="cd00130">
    <property type="entry name" value="PAS"/>
    <property type="match status" value="3"/>
</dbReference>
<feature type="domain" description="PAC" evidence="8">
    <location>
        <begin position="596"/>
        <end position="648"/>
    </location>
</feature>
<dbReference type="SUPFAM" id="SSF55874">
    <property type="entry name" value="ATPase domain of HSP90 chaperone/DNA topoisomerase II/histidine kinase"/>
    <property type="match status" value="1"/>
</dbReference>
<dbReference type="SMART" id="SM00388">
    <property type="entry name" value="HisKA"/>
    <property type="match status" value="1"/>
</dbReference>
<dbReference type="NCBIfam" id="TIGR00229">
    <property type="entry name" value="sensory_box"/>
    <property type="match status" value="3"/>
</dbReference>
<dbReference type="InterPro" id="IPR036097">
    <property type="entry name" value="HisK_dim/P_sf"/>
</dbReference>
<protein>
    <recommendedName>
        <fullName evidence="2">histidine kinase</fullName>
        <ecNumber evidence="2">2.7.13.3</ecNumber>
    </recommendedName>
</protein>
<evidence type="ECO:0000259" key="8">
    <source>
        <dbReference type="PROSITE" id="PS50113"/>
    </source>
</evidence>
<name>I4EN75_9BACT</name>
<dbReference type="PANTHER" id="PTHR43304">
    <property type="entry name" value="PHYTOCHROME-LIKE PROTEIN CPH1"/>
    <property type="match status" value="1"/>
</dbReference>
<dbReference type="Pfam" id="PF00989">
    <property type="entry name" value="PAS"/>
    <property type="match status" value="2"/>
</dbReference>
<dbReference type="GO" id="GO:0006355">
    <property type="term" value="P:regulation of DNA-templated transcription"/>
    <property type="evidence" value="ECO:0007669"/>
    <property type="project" value="InterPro"/>
</dbReference>
<dbReference type="Gene3D" id="3.30.565.10">
    <property type="entry name" value="Histidine kinase-like ATPase, C-terminal domain"/>
    <property type="match status" value="1"/>
</dbReference>
<dbReference type="GO" id="GO:0000155">
    <property type="term" value="F:phosphorelay sensor kinase activity"/>
    <property type="evidence" value="ECO:0007669"/>
    <property type="project" value="InterPro"/>
</dbReference>
<feature type="domain" description="PAC" evidence="8">
    <location>
        <begin position="79"/>
        <end position="131"/>
    </location>
</feature>
<dbReference type="OrthoDB" id="163699at2"/>
<dbReference type="SMART" id="SM00091">
    <property type="entry name" value="PAS"/>
    <property type="match status" value="3"/>
</dbReference>
<dbReference type="InterPro" id="IPR036890">
    <property type="entry name" value="HATPase_C_sf"/>
</dbReference>
<dbReference type="Pfam" id="PF02518">
    <property type="entry name" value="HATPase_c"/>
    <property type="match status" value="1"/>
</dbReference>
<dbReference type="InterPro" id="IPR035965">
    <property type="entry name" value="PAS-like_dom_sf"/>
</dbReference>
<dbReference type="Proteomes" id="UP000004221">
    <property type="component" value="Unassembled WGS sequence"/>
</dbReference>
<dbReference type="Pfam" id="PF00512">
    <property type="entry name" value="HisKA"/>
    <property type="match status" value="1"/>
</dbReference>
<dbReference type="SMART" id="SM00086">
    <property type="entry name" value="PAC"/>
    <property type="match status" value="3"/>
</dbReference>
<sequence length="1051" mass="117593">MQTEQSLEFQKYLLDAVAEAVIATDLDGVVTLWNCGAEQLYGWPASEMVGRQFLELLPAVFSRDLAAEILGKPRAGERWSGELLVRRRDGQSFPVRLNASPIRDERGIVLGIVTESADISERKRAETERARLTHRLGERVKELTAMHSVARVLQNEGLTTSEVLQAVTPILEVAWQYPEITAVRVAFDSEEWASPNFRETPWKQEATFTLPDGQRGGIEVVYLEERPEEVEGPFLAEERDLINSLASRLGLYFERQQTEVERLQLTHQLRERIKELTALHDIAQVLQSAQPLVTTLAGVAEILKASWQYPDSTGVRISSQETEYQTPNFRRTPWQQESALTTPGGHPVSVEIVYLEERPEESEGPFLAEERHLLDSVCSMLASYFERRAAEEAVRESEARFRAIFASAGIGITLLDLEGRVLEANSAFQAMLGYTADELHGMALTTFTHPEDTASDLTRFQELVAGKRDSFQAEKRFLRKDGRVAWGRLTATLVRGADGTPRFTIGMTEDITERKRVEEALQASEDRLRASYAAVGQVMMTPDGKLLEVNRSYCELTGYDEHELLRTDIHSLTHPDDRAMGAEVHQRLLAGESPRFAVEKRYVRKDGSIATVLVSTSVVRDADGDPKALVSLVQDITERKRSERRLAVQYSVSRVLVDAVSIDEAADRILQAVVEALDWSVGALWILDRQDNRLHCFATWHTPSLGLTEFEAVSKRTILQPGVGLPGRVLTAGEPVWVADVLRDRNFPRLHVAVKEGLHGAFGFPIRGERGVLGVIEILTRQAPPPDEELTHTVMALGNQIGQFIERKRAEEALAERAADLARSNRELAQFAYVASHDLQEPLRMVSSFTQLLARRYRGRLDDDADEFISYAVDGASRMQVLINDLLAYSRVGTRGNPPVPTPSDAALDRALDNLHATIEESGAEIIREPLPVVIGDQAQLVQLFQNLLSNAMKFRGDRVPKVQIRAEPAGKEWIFSIRDNGIGIDPQYAEQVFVIFQRLHTRVEYPGTGIGLAICKKIVERHGGRIWVESEHGKGTTFFFALPGVTEDKE</sequence>
<dbReference type="PANTHER" id="PTHR43304:SF1">
    <property type="entry name" value="PAC DOMAIN-CONTAINING PROTEIN"/>
    <property type="match status" value="1"/>
</dbReference>
<feature type="domain" description="PAS" evidence="7">
    <location>
        <begin position="6"/>
        <end position="57"/>
    </location>
</feature>
<dbReference type="PRINTS" id="PR00344">
    <property type="entry name" value="BCTRLSENSOR"/>
</dbReference>
<dbReference type="Gene3D" id="3.30.450.20">
    <property type="entry name" value="PAS domain"/>
    <property type="match status" value="3"/>
</dbReference>
<dbReference type="Pfam" id="PF13185">
    <property type="entry name" value="GAF_2"/>
    <property type="match status" value="1"/>
</dbReference>
<dbReference type="InterPro" id="IPR004358">
    <property type="entry name" value="Sig_transdc_His_kin-like_C"/>
</dbReference>
<dbReference type="SUPFAM" id="SSF55781">
    <property type="entry name" value="GAF domain-like"/>
    <property type="match status" value="1"/>
</dbReference>
<dbReference type="SUPFAM" id="SSF55785">
    <property type="entry name" value="PYP-like sensor domain (PAS domain)"/>
    <property type="match status" value="3"/>
</dbReference>
<dbReference type="FunFam" id="3.30.565.10:FF:000006">
    <property type="entry name" value="Sensor histidine kinase WalK"/>
    <property type="match status" value="1"/>
</dbReference>
<dbReference type="Gene3D" id="1.10.287.130">
    <property type="match status" value="1"/>
</dbReference>
<feature type="domain" description="Histidine kinase" evidence="6">
    <location>
        <begin position="834"/>
        <end position="1047"/>
    </location>
</feature>
<accession>I4EN75</accession>
<organism evidence="9 10">
    <name type="scientific">Nitrolancea hollandica Lb</name>
    <dbReference type="NCBI Taxonomy" id="1129897"/>
    <lineage>
        <taxon>Bacteria</taxon>
        <taxon>Pseudomonadati</taxon>
        <taxon>Thermomicrobiota</taxon>
        <taxon>Thermomicrobia</taxon>
        <taxon>Sphaerobacterales</taxon>
        <taxon>Sphaerobacterineae</taxon>
        <taxon>Sphaerobacteraceae</taxon>
        <taxon>Nitrolancea</taxon>
    </lineage>
</organism>
<evidence type="ECO:0000313" key="9">
    <source>
        <dbReference type="EMBL" id="CCF86138.1"/>
    </source>
</evidence>
<dbReference type="InterPro" id="IPR029016">
    <property type="entry name" value="GAF-like_dom_sf"/>
</dbReference>
<dbReference type="SMART" id="SM00065">
    <property type="entry name" value="GAF"/>
    <property type="match status" value="1"/>
</dbReference>
<dbReference type="Gene3D" id="3.30.450.40">
    <property type="match status" value="1"/>
</dbReference>
<dbReference type="InterPro" id="IPR013655">
    <property type="entry name" value="PAS_fold_3"/>
</dbReference>
<reference evidence="9 10" key="1">
    <citation type="journal article" date="2012" name="ISME J.">
        <title>Nitrification expanded: discovery, physiology and genomics of a nitrite-oxidizing bacterium from the phylum Chloroflexi.</title>
        <authorList>
            <person name="Sorokin D.Y."/>
            <person name="Lucker S."/>
            <person name="Vejmelkova D."/>
            <person name="Kostrikina N.A."/>
            <person name="Kleerebezem R."/>
            <person name="Rijpstra W.I."/>
            <person name="Damste J.S."/>
            <person name="Le Paslier D."/>
            <person name="Muyzer G."/>
            <person name="Wagner M."/>
            <person name="van Loosdrecht M.C."/>
            <person name="Daims H."/>
        </authorList>
    </citation>
    <scope>NUCLEOTIDE SEQUENCE [LARGE SCALE GENOMIC DNA]</scope>
    <source>
        <strain evidence="10">none</strain>
    </source>
</reference>
<dbReference type="InterPro" id="IPR005467">
    <property type="entry name" value="His_kinase_dom"/>
</dbReference>
<keyword evidence="3" id="KW-0597">Phosphoprotein</keyword>
<proteinExistence type="predicted"/>
<comment type="caution">
    <text evidence="9">The sequence shown here is derived from an EMBL/GenBank/DDBJ whole genome shotgun (WGS) entry which is preliminary data.</text>
</comment>
<dbReference type="InterPro" id="IPR013767">
    <property type="entry name" value="PAS_fold"/>
</dbReference>
<dbReference type="InterPro" id="IPR001610">
    <property type="entry name" value="PAC"/>
</dbReference>
<keyword evidence="5 9" id="KW-0418">Kinase</keyword>
<dbReference type="InterPro" id="IPR003594">
    <property type="entry name" value="HATPase_dom"/>
</dbReference>
<evidence type="ECO:0000313" key="10">
    <source>
        <dbReference type="Proteomes" id="UP000004221"/>
    </source>
</evidence>
<evidence type="ECO:0000259" key="6">
    <source>
        <dbReference type="PROSITE" id="PS50109"/>
    </source>
</evidence>
<dbReference type="InterPro" id="IPR000700">
    <property type="entry name" value="PAS-assoc_C"/>
</dbReference>
<dbReference type="CDD" id="cd00082">
    <property type="entry name" value="HisKA"/>
    <property type="match status" value="1"/>
</dbReference>
<dbReference type="RefSeq" id="WP_008481783.1">
    <property type="nucleotide sequence ID" value="NZ_CAGS01000711.1"/>
</dbReference>
<keyword evidence="10" id="KW-1185">Reference proteome</keyword>
<feature type="domain" description="PAS" evidence="7">
    <location>
        <begin position="538"/>
        <end position="592"/>
    </location>
</feature>
<dbReference type="InterPro" id="IPR003661">
    <property type="entry name" value="HisK_dim/P_dom"/>
</dbReference>
<dbReference type="InterPro" id="IPR052162">
    <property type="entry name" value="Sensor_kinase/Photoreceptor"/>
</dbReference>
<dbReference type="EMBL" id="CAGS01000711">
    <property type="protein sequence ID" value="CCF86138.1"/>
    <property type="molecule type" value="Genomic_DNA"/>
</dbReference>
<evidence type="ECO:0000256" key="2">
    <source>
        <dbReference type="ARBA" id="ARBA00012438"/>
    </source>
</evidence>
<dbReference type="InterPro" id="IPR003018">
    <property type="entry name" value="GAF"/>
</dbReference>
<keyword evidence="4 9" id="KW-0808">Transferase</keyword>
<dbReference type="InterPro" id="IPR000014">
    <property type="entry name" value="PAS"/>
</dbReference>
<dbReference type="SUPFAM" id="SSF47384">
    <property type="entry name" value="Homodimeric domain of signal transducing histidine kinase"/>
    <property type="match status" value="1"/>
</dbReference>
<evidence type="ECO:0000256" key="1">
    <source>
        <dbReference type="ARBA" id="ARBA00000085"/>
    </source>
</evidence>
<dbReference type="SMART" id="SM00387">
    <property type="entry name" value="HATPase_c"/>
    <property type="match status" value="1"/>
</dbReference>
<dbReference type="Pfam" id="PF08447">
    <property type="entry name" value="PAS_3"/>
    <property type="match status" value="1"/>
</dbReference>
<feature type="domain" description="PAS" evidence="7">
    <location>
        <begin position="397"/>
        <end position="467"/>
    </location>
</feature>
<gene>
    <name evidence="9" type="ORF">NITHO_760017</name>
</gene>